<dbReference type="InterPro" id="IPR010994">
    <property type="entry name" value="RuvA_2-like"/>
</dbReference>
<dbReference type="PROSITE" id="PS01302">
    <property type="entry name" value="UPF0758"/>
    <property type="match status" value="1"/>
</dbReference>
<sequence>MIKEWPIQEQPREKLLHFGAPSLSDAELLAIFLRTGVKGTDVVSLARQLLNTFGSISAIFQANKEEFCHIRGLGVAKFVQLQACLEMSKRYLTEELQQKTALTSSQDSKQFLVAQLRDETREVFAVLFLNTQHQVISFDKLFYGTINAAAVYPRVVAEQALKHRAASVILSHNHPSGLSSPSNADIRLTTQLVQALDLIDIKVLDHIIVAGHKSYSFADNRLL</sequence>
<reference evidence="8" key="1">
    <citation type="journal article" date="2014" name="Int. J. Syst. Evol. Microbiol.">
        <title>Complete genome sequence of Corynebacterium casei LMG S-19264T (=DSM 44701T), isolated from a smear-ripened cheese.</title>
        <authorList>
            <consortium name="US DOE Joint Genome Institute (JGI-PGF)"/>
            <person name="Walter F."/>
            <person name="Albersmeier A."/>
            <person name="Kalinowski J."/>
            <person name="Ruckert C."/>
        </authorList>
    </citation>
    <scope>NUCLEOTIDE SEQUENCE</scope>
    <source>
        <strain evidence="8">KCTC 42731</strain>
    </source>
</reference>
<name>A0A919BH56_9GAMM</name>
<organism evidence="8 9">
    <name type="scientific">Thalassotalea marina</name>
    <dbReference type="NCBI Taxonomy" id="1673741"/>
    <lineage>
        <taxon>Bacteria</taxon>
        <taxon>Pseudomonadati</taxon>
        <taxon>Pseudomonadota</taxon>
        <taxon>Gammaproteobacteria</taxon>
        <taxon>Alteromonadales</taxon>
        <taxon>Colwelliaceae</taxon>
        <taxon>Thalassotalea</taxon>
    </lineage>
</organism>
<evidence type="ECO:0000256" key="3">
    <source>
        <dbReference type="ARBA" id="ARBA00022801"/>
    </source>
</evidence>
<dbReference type="PROSITE" id="PS50249">
    <property type="entry name" value="MPN"/>
    <property type="match status" value="1"/>
</dbReference>
<evidence type="ECO:0000256" key="2">
    <source>
        <dbReference type="ARBA" id="ARBA00022723"/>
    </source>
</evidence>
<dbReference type="GO" id="GO:0008237">
    <property type="term" value="F:metallopeptidase activity"/>
    <property type="evidence" value="ECO:0007669"/>
    <property type="project" value="UniProtKB-KW"/>
</dbReference>
<dbReference type="Pfam" id="PF04002">
    <property type="entry name" value="RadC"/>
    <property type="match status" value="1"/>
</dbReference>
<dbReference type="CDD" id="cd08071">
    <property type="entry name" value="MPN_DUF2466"/>
    <property type="match status" value="1"/>
</dbReference>
<dbReference type="Pfam" id="PF20582">
    <property type="entry name" value="UPF0758_N"/>
    <property type="match status" value="1"/>
</dbReference>
<dbReference type="AlphaFoldDB" id="A0A919BH56"/>
<keyword evidence="5" id="KW-0482">Metalloprotease</keyword>
<gene>
    <name evidence="8" type="ORF">GCM10017161_16220</name>
</gene>
<proteinExistence type="inferred from homology"/>
<keyword evidence="2" id="KW-0479">Metal-binding</keyword>
<keyword evidence="4" id="KW-0862">Zinc</keyword>
<dbReference type="Proteomes" id="UP000623842">
    <property type="component" value="Unassembled WGS sequence"/>
</dbReference>
<evidence type="ECO:0000313" key="8">
    <source>
        <dbReference type="EMBL" id="GHF89172.1"/>
    </source>
</evidence>
<evidence type="ECO:0000256" key="6">
    <source>
        <dbReference type="RuleBase" id="RU003797"/>
    </source>
</evidence>
<dbReference type="InterPro" id="IPR046778">
    <property type="entry name" value="UPF0758_N"/>
</dbReference>
<dbReference type="Gene3D" id="1.10.150.20">
    <property type="entry name" value="5' to 3' exonuclease, C-terminal subdomain"/>
    <property type="match status" value="1"/>
</dbReference>
<keyword evidence="1" id="KW-0645">Protease</keyword>
<dbReference type="InterPro" id="IPR001405">
    <property type="entry name" value="UPF0758"/>
</dbReference>
<dbReference type="Gene3D" id="3.40.140.10">
    <property type="entry name" value="Cytidine Deaminase, domain 2"/>
    <property type="match status" value="1"/>
</dbReference>
<dbReference type="NCBIfam" id="TIGR00608">
    <property type="entry name" value="radc"/>
    <property type="match status" value="1"/>
</dbReference>
<dbReference type="SUPFAM" id="SSF47781">
    <property type="entry name" value="RuvA domain 2-like"/>
    <property type="match status" value="1"/>
</dbReference>
<dbReference type="EMBL" id="BNCK01000003">
    <property type="protein sequence ID" value="GHF89172.1"/>
    <property type="molecule type" value="Genomic_DNA"/>
</dbReference>
<evidence type="ECO:0000256" key="1">
    <source>
        <dbReference type="ARBA" id="ARBA00022670"/>
    </source>
</evidence>
<evidence type="ECO:0000259" key="7">
    <source>
        <dbReference type="PROSITE" id="PS50249"/>
    </source>
</evidence>
<accession>A0A919BH56</accession>
<dbReference type="GO" id="GO:0046872">
    <property type="term" value="F:metal ion binding"/>
    <property type="evidence" value="ECO:0007669"/>
    <property type="project" value="UniProtKB-KW"/>
</dbReference>
<keyword evidence="9" id="KW-1185">Reference proteome</keyword>
<comment type="similarity">
    <text evidence="6">Belongs to the UPF0758 family.</text>
</comment>
<dbReference type="PANTHER" id="PTHR30471:SF3">
    <property type="entry name" value="UPF0758 PROTEIN YEES-RELATED"/>
    <property type="match status" value="1"/>
</dbReference>
<dbReference type="NCBIfam" id="NF000642">
    <property type="entry name" value="PRK00024.1"/>
    <property type="match status" value="1"/>
</dbReference>
<dbReference type="InterPro" id="IPR025657">
    <property type="entry name" value="RadC_JAB"/>
</dbReference>
<comment type="caution">
    <text evidence="8">The sequence shown here is derived from an EMBL/GenBank/DDBJ whole genome shotgun (WGS) entry which is preliminary data.</text>
</comment>
<dbReference type="InterPro" id="IPR020891">
    <property type="entry name" value="UPF0758_CS"/>
</dbReference>
<evidence type="ECO:0000256" key="4">
    <source>
        <dbReference type="ARBA" id="ARBA00022833"/>
    </source>
</evidence>
<dbReference type="InterPro" id="IPR037518">
    <property type="entry name" value="MPN"/>
</dbReference>
<evidence type="ECO:0000256" key="5">
    <source>
        <dbReference type="ARBA" id="ARBA00023049"/>
    </source>
</evidence>
<reference evidence="8" key="2">
    <citation type="submission" date="2020-09" db="EMBL/GenBank/DDBJ databases">
        <authorList>
            <person name="Sun Q."/>
            <person name="Kim S."/>
        </authorList>
    </citation>
    <scope>NUCLEOTIDE SEQUENCE</scope>
    <source>
        <strain evidence="8">KCTC 42731</strain>
    </source>
</reference>
<keyword evidence="3" id="KW-0378">Hydrolase</keyword>
<dbReference type="GO" id="GO:0006508">
    <property type="term" value="P:proteolysis"/>
    <property type="evidence" value="ECO:0007669"/>
    <property type="project" value="UniProtKB-KW"/>
</dbReference>
<protein>
    <submittedName>
        <fullName evidence="8">UPF0758 protein</fullName>
    </submittedName>
</protein>
<evidence type="ECO:0000313" key="9">
    <source>
        <dbReference type="Proteomes" id="UP000623842"/>
    </source>
</evidence>
<feature type="domain" description="MPN" evidence="7">
    <location>
        <begin position="101"/>
        <end position="223"/>
    </location>
</feature>
<dbReference type="PANTHER" id="PTHR30471">
    <property type="entry name" value="DNA REPAIR PROTEIN RADC"/>
    <property type="match status" value="1"/>
</dbReference>